<proteinExistence type="predicted"/>
<accession>A0ABU1S7N1</accession>
<protein>
    <recommendedName>
        <fullName evidence="4">NTF2-like N-terminal transpeptidase domain-containing protein</fullName>
    </recommendedName>
</protein>
<dbReference type="RefSeq" id="WP_310016626.1">
    <property type="nucleotide sequence ID" value="NZ_JAVDUM010000001.1"/>
</dbReference>
<evidence type="ECO:0008006" key="4">
    <source>
        <dbReference type="Google" id="ProtNLM"/>
    </source>
</evidence>
<evidence type="ECO:0000313" key="2">
    <source>
        <dbReference type="EMBL" id="MDR6865622.1"/>
    </source>
</evidence>
<comment type="caution">
    <text evidence="2">The sequence shown here is derived from an EMBL/GenBank/DDBJ whole genome shotgun (WGS) entry which is preliminary data.</text>
</comment>
<keyword evidence="1" id="KW-1133">Transmembrane helix</keyword>
<keyword evidence="1" id="KW-0472">Membrane</keyword>
<reference evidence="2 3" key="1">
    <citation type="submission" date="2023-07" db="EMBL/GenBank/DDBJ databases">
        <title>Sorghum-associated microbial communities from plants grown in Nebraska, USA.</title>
        <authorList>
            <person name="Schachtman D."/>
        </authorList>
    </citation>
    <scope>NUCLEOTIDE SEQUENCE [LARGE SCALE GENOMIC DNA]</scope>
    <source>
        <strain evidence="2 3">2980</strain>
    </source>
</reference>
<gene>
    <name evidence="2" type="ORF">J2Y69_000204</name>
</gene>
<dbReference type="EMBL" id="JAVDUM010000001">
    <property type="protein sequence ID" value="MDR6865622.1"/>
    <property type="molecule type" value="Genomic_DNA"/>
</dbReference>
<organism evidence="2 3">
    <name type="scientific">Microbacterium resistens</name>
    <dbReference type="NCBI Taxonomy" id="156977"/>
    <lineage>
        <taxon>Bacteria</taxon>
        <taxon>Bacillati</taxon>
        <taxon>Actinomycetota</taxon>
        <taxon>Actinomycetes</taxon>
        <taxon>Micrococcales</taxon>
        <taxon>Microbacteriaceae</taxon>
        <taxon>Microbacterium</taxon>
    </lineage>
</organism>
<evidence type="ECO:0000256" key="1">
    <source>
        <dbReference type="SAM" id="Phobius"/>
    </source>
</evidence>
<sequence length="298" mass="31062">MRARRRVLLLVGAVTAAAIVTAGVWWWLARPAPGPEETALGYFHALATGDPAAVRASGLEVDEAAATAYASAFGTVSDPTVTDVDPHADTARVTVSFRLDGAEHRTIVAMIERDGRWHASSPITGTLTVARPWGEAAVGGTPIGAGPLPLLPAVYEVRAAPMELVTGSAEAVVLPGEEADAALAPALTERAAAEAQARLEDRLRQCAEPASAVPEHCGMRVPWAADLATIDRVLFRIEKMPTVALDPPSFAATGGALVATVTGADHAGAPAAATYRTDSWGVRGDLRFDDDRLLLAVR</sequence>
<dbReference type="Proteomes" id="UP001259347">
    <property type="component" value="Unassembled WGS sequence"/>
</dbReference>
<keyword evidence="3" id="KW-1185">Reference proteome</keyword>
<evidence type="ECO:0000313" key="3">
    <source>
        <dbReference type="Proteomes" id="UP001259347"/>
    </source>
</evidence>
<name>A0ABU1S7N1_9MICO</name>
<feature type="transmembrane region" description="Helical" evidence="1">
    <location>
        <begin position="7"/>
        <end position="28"/>
    </location>
</feature>
<keyword evidence="1" id="KW-0812">Transmembrane</keyword>